<reference evidence="1 2" key="1">
    <citation type="journal article" date="2009" name="PLoS Genet.">
        <title>The Bifidobacterium dentium Bd1 genome sequence reflects its genetic adaptation to the human oral cavity.</title>
        <authorList>
            <person name="Ventura M."/>
            <person name="Turroni F."/>
            <person name="Zomer A."/>
            <person name="Foroni E."/>
            <person name="Giubellini V."/>
            <person name="Bottacini F."/>
            <person name="Canchaya C."/>
            <person name="Claesson M.J."/>
            <person name="He F."/>
            <person name="Mantzourani M."/>
            <person name="Mulas L."/>
            <person name="Ferrarini A."/>
            <person name="Gao B."/>
            <person name="Delledonne M."/>
            <person name="Henrissat B."/>
            <person name="Coutinho P."/>
            <person name="Oggioni M."/>
            <person name="Gupta R.S."/>
            <person name="Zhang Z."/>
            <person name="Beighton D."/>
            <person name="Fitzgerald G.F."/>
            <person name="O'Toole P.W."/>
            <person name="van Sinderen D."/>
        </authorList>
    </citation>
    <scope>NUCLEOTIDE SEQUENCE [LARGE SCALE GENOMIC DNA]</scope>
    <source>
        <strain evidence="2">ATCC 27534 / DSM 20436 / JCM 1195 / Bd1</strain>
    </source>
</reference>
<accession>D2Q9T2</accession>
<dbReference type="InterPro" id="IPR046100">
    <property type="entry name" value="DUF6037"/>
</dbReference>
<dbReference type="KEGG" id="bde:BDP_0917"/>
<evidence type="ECO:0000313" key="2">
    <source>
        <dbReference type="Proteomes" id="UP000008693"/>
    </source>
</evidence>
<dbReference type="AlphaFoldDB" id="D2Q9T2"/>
<name>D2Q9T2_BIFDB</name>
<dbReference type="EMBL" id="CP001750">
    <property type="protein sequence ID" value="ADB09568.1"/>
    <property type="molecule type" value="Genomic_DNA"/>
</dbReference>
<keyword evidence="2" id="KW-1185">Reference proteome</keyword>
<organism evidence="1 2">
    <name type="scientific">Bifidobacterium dentium (strain ATCC 27534 / DSM 20436 / JCM 1195 / Bd1)</name>
    <dbReference type="NCBI Taxonomy" id="401473"/>
    <lineage>
        <taxon>Bacteria</taxon>
        <taxon>Bacillati</taxon>
        <taxon>Actinomycetota</taxon>
        <taxon>Actinomycetes</taxon>
        <taxon>Bifidobacteriales</taxon>
        <taxon>Bifidobacteriaceae</taxon>
        <taxon>Bifidobacterium</taxon>
    </lineage>
</organism>
<evidence type="ECO:0000313" key="1">
    <source>
        <dbReference type="EMBL" id="ADB09568.1"/>
    </source>
</evidence>
<dbReference type="HOGENOM" id="CLU_1238217_0_0_11"/>
<proteinExistence type="predicted"/>
<gene>
    <name evidence="1" type="ordered locus">BDP_0917</name>
</gene>
<protein>
    <submittedName>
        <fullName evidence="1">Uncharacterized protein</fullName>
    </submittedName>
</protein>
<dbReference type="eggNOG" id="ENOG50335JZ">
    <property type="taxonomic scope" value="Bacteria"/>
</dbReference>
<dbReference type="Proteomes" id="UP000008693">
    <property type="component" value="Chromosome"/>
</dbReference>
<sequence>MSGFVLHEYNATRFRWRFRDGGACFEAFYSSDPLEYDGHGAYCPLMVAYVPDGSMGTMSWAHIYRVRMNRGTGILFTDPYIGNGIGDLMRILGITGHPSGNPWSARKFLDHVQSSSFDVSSHWSAHRIRTALDLPAVYRKGVEESDKVYWCGWRQNPPGRHQSETNYRKTLRWLGREIAELCRSMDVSTCWSADPDASRADFPLTLADFRRHEITGGPSSRIG</sequence>
<dbReference type="Pfam" id="PF19503">
    <property type="entry name" value="DUF6037"/>
    <property type="match status" value="1"/>
</dbReference>